<organism evidence="2 3">
    <name type="scientific">Pseudomonas parafulva</name>
    <dbReference type="NCBI Taxonomy" id="157782"/>
    <lineage>
        <taxon>Bacteria</taxon>
        <taxon>Pseudomonadati</taxon>
        <taxon>Pseudomonadota</taxon>
        <taxon>Gammaproteobacteria</taxon>
        <taxon>Pseudomonadales</taxon>
        <taxon>Pseudomonadaceae</taxon>
        <taxon>Pseudomonas</taxon>
    </lineage>
</organism>
<keyword evidence="3" id="KW-1185">Reference proteome</keyword>
<evidence type="ECO:0000313" key="3">
    <source>
        <dbReference type="Proteomes" id="UP000258127"/>
    </source>
</evidence>
<dbReference type="Proteomes" id="UP000258127">
    <property type="component" value="Chromosome"/>
</dbReference>
<evidence type="ECO:0000256" key="1">
    <source>
        <dbReference type="SAM" id="SignalP"/>
    </source>
</evidence>
<dbReference type="RefSeq" id="WP_116888488.1">
    <property type="nucleotide sequence ID" value="NZ_CP031641.1"/>
</dbReference>
<sequence>MKIAKSIILSAVLFCGVNASPLWAATAQSWNLARDMYIATERAAPGSPWSFMQNKTAQSLSANYTPLPTFVADTCNGANVTCWRDASTGAYINIIKKSFTFTGSGGSFVFKQGDVVTHPGSNSETIVRWTSPIHGSINVLGRINDLHDACGDGISWTLNLGDVPIQSGNLPNGGSSVIKAANVGVDQGSAIYLAINKKADHSCDATSLDLMITN</sequence>
<gene>
    <name evidence="2" type="ORF">DZC75_12620</name>
</gene>
<dbReference type="AlphaFoldDB" id="A0AAI8PAD6"/>
<evidence type="ECO:0008006" key="4">
    <source>
        <dbReference type="Google" id="ProtNLM"/>
    </source>
</evidence>
<protein>
    <recommendedName>
        <fullName evidence="4">Secreted protein</fullName>
    </recommendedName>
</protein>
<name>A0AAI8PAD6_9PSED</name>
<evidence type="ECO:0000313" key="2">
    <source>
        <dbReference type="EMBL" id="AXO88798.1"/>
    </source>
</evidence>
<keyword evidence="1" id="KW-0732">Signal</keyword>
<dbReference type="EMBL" id="CP031641">
    <property type="protein sequence ID" value="AXO88798.1"/>
    <property type="molecule type" value="Genomic_DNA"/>
</dbReference>
<feature type="signal peptide" evidence="1">
    <location>
        <begin position="1"/>
        <end position="24"/>
    </location>
</feature>
<proteinExistence type="predicted"/>
<reference evidence="2 3" key="1">
    <citation type="submission" date="2018-08" db="EMBL/GenBank/DDBJ databases">
        <authorList>
            <person name="Lee Y."/>
            <person name="Kakembo D."/>
        </authorList>
    </citation>
    <scope>NUCLEOTIDE SEQUENCE [LARGE SCALE GENOMIC DNA]</scope>
    <source>
        <strain evidence="2 3">JBCS1880</strain>
    </source>
</reference>
<accession>A0AAI8PAD6</accession>
<feature type="chain" id="PRO_5042594780" description="Secreted protein" evidence="1">
    <location>
        <begin position="25"/>
        <end position="214"/>
    </location>
</feature>